<sequence length="69" mass="7965">MKSVCRKRPVIMLHTRRVVALFGQARLMREPDGRFQLEGGNRHDRLAAVEWTSMFLPEAVVSQRGQSTR</sequence>
<proteinExistence type="predicted"/>
<organism evidence="1">
    <name type="scientific">marine metagenome</name>
    <dbReference type="NCBI Taxonomy" id="408172"/>
    <lineage>
        <taxon>unclassified sequences</taxon>
        <taxon>metagenomes</taxon>
        <taxon>ecological metagenomes</taxon>
    </lineage>
</organism>
<name>A0A381Z3Y1_9ZZZZ</name>
<gene>
    <name evidence="1" type="ORF">METZ01_LOCUS136842</name>
</gene>
<accession>A0A381Z3Y1</accession>
<dbReference type="AlphaFoldDB" id="A0A381Z3Y1"/>
<protein>
    <submittedName>
        <fullName evidence="1">Uncharacterized protein</fullName>
    </submittedName>
</protein>
<dbReference type="EMBL" id="UINC01019868">
    <property type="protein sequence ID" value="SVA83988.1"/>
    <property type="molecule type" value="Genomic_DNA"/>
</dbReference>
<reference evidence="1" key="1">
    <citation type="submission" date="2018-05" db="EMBL/GenBank/DDBJ databases">
        <authorList>
            <person name="Lanie J.A."/>
            <person name="Ng W.-L."/>
            <person name="Kazmierczak K.M."/>
            <person name="Andrzejewski T.M."/>
            <person name="Davidsen T.M."/>
            <person name="Wayne K.J."/>
            <person name="Tettelin H."/>
            <person name="Glass J.I."/>
            <person name="Rusch D."/>
            <person name="Podicherti R."/>
            <person name="Tsui H.-C.T."/>
            <person name="Winkler M.E."/>
        </authorList>
    </citation>
    <scope>NUCLEOTIDE SEQUENCE</scope>
</reference>
<evidence type="ECO:0000313" key="1">
    <source>
        <dbReference type="EMBL" id="SVA83988.1"/>
    </source>
</evidence>